<dbReference type="Proteomes" id="UP000189796">
    <property type="component" value="Chromosome I"/>
</dbReference>
<organism evidence="1 2">
    <name type="scientific">Bradyrhizobium erythrophlei</name>
    <dbReference type="NCBI Taxonomy" id="1437360"/>
    <lineage>
        <taxon>Bacteria</taxon>
        <taxon>Pseudomonadati</taxon>
        <taxon>Pseudomonadota</taxon>
        <taxon>Alphaproteobacteria</taxon>
        <taxon>Hyphomicrobiales</taxon>
        <taxon>Nitrobacteraceae</taxon>
        <taxon>Bradyrhizobium</taxon>
    </lineage>
</organism>
<name>A0A1M5NHZ8_9BRAD</name>
<protein>
    <submittedName>
        <fullName evidence="1">Uncharacterized protein</fullName>
    </submittedName>
</protein>
<dbReference type="RefSeq" id="WP_079601943.1">
    <property type="nucleotide sequence ID" value="NZ_LT670817.1"/>
</dbReference>
<reference evidence="1 2" key="1">
    <citation type="submission" date="2016-11" db="EMBL/GenBank/DDBJ databases">
        <authorList>
            <person name="Jaros S."/>
            <person name="Januszkiewicz K."/>
            <person name="Wedrychowicz H."/>
        </authorList>
    </citation>
    <scope>NUCLEOTIDE SEQUENCE [LARGE SCALE GENOMIC DNA]</scope>
    <source>
        <strain evidence="1 2">GAS138</strain>
    </source>
</reference>
<dbReference type="EMBL" id="LT670817">
    <property type="protein sequence ID" value="SHG89112.1"/>
    <property type="molecule type" value="Genomic_DNA"/>
</dbReference>
<dbReference type="AlphaFoldDB" id="A0A1M5NHZ8"/>
<gene>
    <name evidence="1" type="ORF">SAMN05443248_3003</name>
</gene>
<evidence type="ECO:0000313" key="2">
    <source>
        <dbReference type="Proteomes" id="UP000189796"/>
    </source>
</evidence>
<sequence>MPTITFKVPGKRPRGHKITLSERTGRVAWLTIGDRKVKFVLQQSRLGKEADTLTHYASGMVFGRLNDVKVRYMVAKGHHAKLTDREAAEMLVATKIDQIGAAKVLEVLDASETINH</sequence>
<accession>A0A1M5NHZ8</accession>
<evidence type="ECO:0000313" key="1">
    <source>
        <dbReference type="EMBL" id="SHG89112.1"/>
    </source>
</evidence>
<proteinExistence type="predicted"/>